<dbReference type="Proteomes" id="UP001214638">
    <property type="component" value="Unassembled WGS sequence"/>
</dbReference>
<reference evidence="3" key="1">
    <citation type="journal article" date="2023" name="Nat. Microbiol.">
        <title>Babesia duncani multi-omics identifies virulence factors and drug targets.</title>
        <authorList>
            <person name="Singh P."/>
            <person name="Lonardi S."/>
            <person name="Liang Q."/>
            <person name="Vydyam P."/>
            <person name="Khabirova E."/>
            <person name="Fang T."/>
            <person name="Gihaz S."/>
            <person name="Thekkiniath J."/>
            <person name="Munshi M."/>
            <person name="Abel S."/>
            <person name="Ciampossin L."/>
            <person name="Batugedara G."/>
            <person name="Gupta M."/>
            <person name="Lu X.M."/>
            <person name="Lenz T."/>
            <person name="Chakravarty S."/>
            <person name="Cornillot E."/>
            <person name="Hu Y."/>
            <person name="Ma W."/>
            <person name="Gonzalez L.M."/>
            <person name="Sanchez S."/>
            <person name="Estrada K."/>
            <person name="Sanchez-Flores A."/>
            <person name="Montero E."/>
            <person name="Harb O.S."/>
            <person name="Le Roch K.G."/>
            <person name="Mamoun C.B."/>
        </authorList>
    </citation>
    <scope>NUCLEOTIDE SEQUENCE</scope>
    <source>
        <strain evidence="3">WA1</strain>
    </source>
</reference>
<comment type="caution">
    <text evidence="3">The sequence shown here is derived from an EMBL/GenBank/DDBJ whole genome shotgun (WGS) entry which is preliminary data.</text>
</comment>
<evidence type="ECO:0000313" key="4">
    <source>
        <dbReference type="Proteomes" id="UP001214638"/>
    </source>
</evidence>
<evidence type="ECO:0000256" key="2">
    <source>
        <dbReference type="SAM" id="SignalP"/>
    </source>
</evidence>
<dbReference type="KEGG" id="bdw:94335806"/>
<dbReference type="GeneID" id="94335806"/>
<keyword evidence="4" id="KW-1185">Reference proteome</keyword>
<keyword evidence="2" id="KW-0732">Signal</keyword>
<dbReference type="EMBL" id="JALLKP010000002">
    <property type="protein sequence ID" value="KAK2196266.1"/>
    <property type="molecule type" value="Genomic_DNA"/>
</dbReference>
<sequence>MKFKLLSIVIVVGLNANYVISTPNNGDGGINNFLSSLNIFTTFHNPGLLTLAIVKNLNSLNNARTSDKEKNLKGSEEPGFEMEKPMLEKKEPGFEMEKSMLEKKEPGFEMEKSMLEKKEPGFEMEKSMLEKKEPGFEMEKPMLEKKEPGFEMEKSMLEIEKPVTSPDVEEFKKLFYARLEERINDIIYVEKKIYEWIKQRNVLTEEEEADVIRLFQYEKRGLGVLDVHEIMEPCLEGMHHVTDIKLYDPFMHEFKKYVDLNVTKTEKYIKDLTSLEITQKHPNILLAAQSLNDRHIRFLGYFDDIFHDYWEILIYMNGKTFAERD</sequence>
<accession>A0AAD9PKK6</accession>
<organism evidence="3 4">
    <name type="scientific">Babesia duncani</name>
    <dbReference type="NCBI Taxonomy" id="323732"/>
    <lineage>
        <taxon>Eukaryota</taxon>
        <taxon>Sar</taxon>
        <taxon>Alveolata</taxon>
        <taxon>Apicomplexa</taxon>
        <taxon>Aconoidasida</taxon>
        <taxon>Piroplasmida</taxon>
        <taxon>Babesiidae</taxon>
        <taxon>Babesia</taxon>
    </lineage>
</organism>
<evidence type="ECO:0000313" key="3">
    <source>
        <dbReference type="EMBL" id="KAK2196266.1"/>
    </source>
</evidence>
<evidence type="ECO:0000256" key="1">
    <source>
        <dbReference type="SAM" id="MobiDB-lite"/>
    </source>
</evidence>
<gene>
    <name evidence="3" type="ORF">BdWA1_001508</name>
</gene>
<proteinExistence type="predicted"/>
<dbReference type="AlphaFoldDB" id="A0AAD9PKK6"/>
<protein>
    <submittedName>
        <fullName evidence="3">Uncharacterized protein</fullName>
    </submittedName>
</protein>
<feature type="signal peptide" evidence="2">
    <location>
        <begin position="1"/>
        <end position="21"/>
    </location>
</feature>
<feature type="chain" id="PRO_5042291871" evidence="2">
    <location>
        <begin position="22"/>
        <end position="325"/>
    </location>
</feature>
<feature type="region of interest" description="Disordered" evidence="1">
    <location>
        <begin position="65"/>
        <end position="84"/>
    </location>
</feature>
<name>A0AAD9PKK6_9APIC</name>
<dbReference type="RefSeq" id="XP_067803108.1">
    <property type="nucleotide sequence ID" value="XM_067946544.1"/>
</dbReference>